<accession>A0AAV9MBQ8</accession>
<feature type="chain" id="PRO_5043844019" evidence="1">
    <location>
        <begin position="23"/>
        <end position="74"/>
    </location>
</feature>
<dbReference type="Proteomes" id="UP001311915">
    <property type="component" value="Unassembled WGS sequence"/>
</dbReference>
<keyword evidence="3" id="KW-1185">Reference proteome</keyword>
<reference evidence="2 3" key="1">
    <citation type="submission" date="2023-10" db="EMBL/GenBank/DDBJ databases">
        <title>Genome-Wide Identification Analysis in wild type Solanum Pinnatisectum Reveals Some Genes Defensing Phytophthora Infestans.</title>
        <authorList>
            <person name="Sun C."/>
        </authorList>
    </citation>
    <scope>NUCLEOTIDE SEQUENCE [LARGE SCALE GENOMIC DNA]</scope>
    <source>
        <strain evidence="2">LQN</strain>
        <tissue evidence="2">Leaf</tissue>
    </source>
</reference>
<evidence type="ECO:0000256" key="1">
    <source>
        <dbReference type="SAM" id="SignalP"/>
    </source>
</evidence>
<evidence type="ECO:0000313" key="3">
    <source>
        <dbReference type="Proteomes" id="UP001311915"/>
    </source>
</evidence>
<protein>
    <submittedName>
        <fullName evidence="2">Uncharacterized protein</fullName>
    </submittedName>
</protein>
<name>A0AAV9MBQ8_9SOLN</name>
<feature type="signal peptide" evidence="1">
    <location>
        <begin position="1"/>
        <end position="22"/>
    </location>
</feature>
<proteinExistence type="predicted"/>
<sequence>MEKATFLKVFLISFLLMLFGQGSHVKGGCTKDDDCVKIMRCIDASPKCDVNKNKCFCPIPPNYGTKRVHKTHQN</sequence>
<keyword evidence="1" id="KW-0732">Signal</keyword>
<dbReference type="EMBL" id="JAWPEI010000002">
    <property type="protein sequence ID" value="KAK4734519.1"/>
    <property type="molecule type" value="Genomic_DNA"/>
</dbReference>
<comment type="caution">
    <text evidence="2">The sequence shown here is derived from an EMBL/GenBank/DDBJ whole genome shotgun (WGS) entry which is preliminary data.</text>
</comment>
<evidence type="ECO:0000313" key="2">
    <source>
        <dbReference type="EMBL" id="KAK4734519.1"/>
    </source>
</evidence>
<dbReference type="AlphaFoldDB" id="A0AAV9MBQ8"/>
<organism evidence="2 3">
    <name type="scientific">Solanum pinnatisectum</name>
    <name type="common">tansyleaf nightshade</name>
    <dbReference type="NCBI Taxonomy" id="50273"/>
    <lineage>
        <taxon>Eukaryota</taxon>
        <taxon>Viridiplantae</taxon>
        <taxon>Streptophyta</taxon>
        <taxon>Embryophyta</taxon>
        <taxon>Tracheophyta</taxon>
        <taxon>Spermatophyta</taxon>
        <taxon>Magnoliopsida</taxon>
        <taxon>eudicotyledons</taxon>
        <taxon>Gunneridae</taxon>
        <taxon>Pentapetalae</taxon>
        <taxon>asterids</taxon>
        <taxon>lamiids</taxon>
        <taxon>Solanales</taxon>
        <taxon>Solanaceae</taxon>
        <taxon>Solanoideae</taxon>
        <taxon>Solaneae</taxon>
        <taxon>Solanum</taxon>
    </lineage>
</organism>
<gene>
    <name evidence="2" type="ORF">R3W88_008780</name>
</gene>